<dbReference type="Proteomes" id="UP000285655">
    <property type="component" value="Unassembled WGS sequence"/>
</dbReference>
<dbReference type="SMART" id="SM00450">
    <property type="entry name" value="RHOD"/>
    <property type="match status" value="1"/>
</dbReference>
<accession>A0A419DBT5</accession>
<comment type="caution">
    <text evidence="2">The sequence shown here is derived from an EMBL/GenBank/DDBJ whole genome shotgun (WGS) entry which is preliminary data.</text>
</comment>
<dbReference type="Pfam" id="PF00581">
    <property type="entry name" value="Rhodanese"/>
    <property type="match status" value="1"/>
</dbReference>
<dbReference type="AlphaFoldDB" id="A0A419DBT5"/>
<dbReference type="CDD" id="cd00158">
    <property type="entry name" value="RHOD"/>
    <property type="match status" value="1"/>
</dbReference>
<name>A0A419DBT5_9BACT</name>
<dbReference type="PROSITE" id="PS50206">
    <property type="entry name" value="RHODANESE_3"/>
    <property type="match status" value="1"/>
</dbReference>
<proteinExistence type="predicted"/>
<feature type="domain" description="Rhodanese" evidence="1">
    <location>
        <begin position="21"/>
        <end position="107"/>
    </location>
</feature>
<reference evidence="2 3" key="1">
    <citation type="journal article" date="2017" name="ISME J.">
        <title>Energy and carbon metabolisms in a deep terrestrial subsurface fluid microbial community.</title>
        <authorList>
            <person name="Momper L."/>
            <person name="Jungbluth S.P."/>
            <person name="Lee M.D."/>
            <person name="Amend J.P."/>
        </authorList>
    </citation>
    <scope>NUCLEOTIDE SEQUENCE [LARGE SCALE GENOMIC DNA]</scope>
    <source>
        <strain evidence="2">SURF_29</strain>
    </source>
</reference>
<dbReference type="SUPFAM" id="SSF52821">
    <property type="entry name" value="Rhodanese/Cell cycle control phosphatase"/>
    <property type="match status" value="1"/>
</dbReference>
<gene>
    <name evidence="2" type="ORF">C4544_04985</name>
</gene>
<dbReference type="PANTHER" id="PTHR43031:SF17">
    <property type="entry name" value="SULFURTRANSFERASE YTWF-RELATED"/>
    <property type="match status" value="1"/>
</dbReference>
<dbReference type="PANTHER" id="PTHR43031">
    <property type="entry name" value="FAD-DEPENDENT OXIDOREDUCTASE"/>
    <property type="match status" value="1"/>
</dbReference>
<dbReference type="InterPro" id="IPR036873">
    <property type="entry name" value="Rhodanese-like_dom_sf"/>
</dbReference>
<evidence type="ECO:0000313" key="3">
    <source>
        <dbReference type="Proteomes" id="UP000285655"/>
    </source>
</evidence>
<dbReference type="EMBL" id="QZJW01000044">
    <property type="protein sequence ID" value="RJO60530.1"/>
    <property type="molecule type" value="Genomic_DNA"/>
</dbReference>
<dbReference type="InterPro" id="IPR001763">
    <property type="entry name" value="Rhodanese-like_dom"/>
</dbReference>
<evidence type="ECO:0000313" key="2">
    <source>
        <dbReference type="EMBL" id="RJO60530.1"/>
    </source>
</evidence>
<protein>
    <submittedName>
        <fullName evidence="2">Rhodanese-like domain-containing protein</fullName>
    </submittedName>
</protein>
<organism evidence="2 3">
    <name type="scientific">candidate division WS5 bacterium</name>
    <dbReference type="NCBI Taxonomy" id="2093353"/>
    <lineage>
        <taxon>Bacteria</taxon>
        <taxon>candidate division WS5</taxon>
    </lineage>
</organism>
<evidence type="ECO:0000259" key="1">
    <source>
        <dbReference type="PROSITE" id="PS50206"/>
    </source>
</evidence>
<dbReference type="InterPro" id="IPR050229">
    <property type="entry name" value="GlpE_sulfurtransferase"/>
</dbReference>
<dbReference type="Gene3D" id="3.40.250.10">
    <property type="entry name" value="Rhodanese-like domain"/>
    <property type="match status" value="1"/>
</dbReference>
<sequence>MVYMAIKNITSNEFKEMLDENPEDLEIIDVREPDEYAAVRVHNSKLIPLSTIPMRINEIDWSKKVILVCKSGARSSHIAKLLSNAGKDVHNLTGGVYELDANNCPCLEKSD</sequence>